<dbReference type="RefSeq" id="WP_077131103.1">
    <property type="nucleotide sequence ID" value="NZ_CP014263.1"/>
</dbReference>
<feature type="transmembrane region" description="Helical" evidence="1">
    <location>
        <begin position="200"/>
        <end position="218"/>
    </location>
</feature>
<evidence type="ECO:0000313" key="2">
    <source>
        <dbReference type="EMBL" id="AQG79668.1"/>
    </source>
</evidence>
<sequence>MKNLIRILQDLDYMRMVVGICILVDGYPLIFFFRETLKLAPGSTAFTAAVFAMGLVLMIPFTALRRLYRPNLTMFWMSITFLSLSIFYMYAYNGVPGFEDHDREMIYYAYTLIFLLLLINIPNDIIRVFIPVVVIFTLFSNLGLIYALITDPTWAIGQRATITLNNGDAGSGNPHAFSRNAFMGFIACAIWLVQPNTNVLFRLLSVFAGAINLAVLVLTQTRSAIVALILAAVFFFAFNVRAAQIRTAVRNLVKPIPILMMVVAVVVIIMFFRRYYSVYAILEGYIVAFAERNLENIYALVGVGTKEGFRATLDDSAANRSVSAQFFSNVLGGHLHRLILGYGYKFLYLDVPVMEAFVDLGILGFVLFGGVNLLTMYYALGIMRRNPNPLCTFLAYFYMLILVQLFTNGRPFEISFWFPLALMIRFMGVDHLFPAHLQNHPVPAPTESFDVVPKPA</sequence>
<name>A0A1P9WWH4_9BACT</name>
<feature type="transmembrane region" description="Helical" evidence="1">
    <location>
        <begin position="390"/>
        <end position="408"/>
    </location>
</feature>
<keyword evidence="3" id="KW-1185">Reference proteome</keyword>
<keyword evidence="1" id="KW-1133">Transmembrane helix</keyword>
<accession>A0A1P9WWH4</accession>
<dbReference type="Proteomes" id="UP000187941">
    <property type="component" value="Chromosome"/>
</dbReference>
<feature type="transmembrane region" description="Helical" evidence="1">
    <location>
        <begin position="224"/>
        <end position="240"/>
    </location>
</feature>
<gene>
    <name evidence="2" type="ORF">AWR27_10210</name>
</gene>
<proteinExistence type="predicted"/>
<feature type="transmembrane region" description="Helical" evidence="1">
    <location>
        <begin position="128"/>
        <end position="149"/>
    </location>
</feature>
<reference evidence="2 3" key="1">
    <citation type="submission" date="2016-01" db="EMBL/GenBank/DDBJ databases">
        <authorList>
            <person name="Oliw E.H."/>
        </authorList>
    </citation>
    <scope>NUCLEOTIDE SEQUENCE [LARGE SCALE GENOMIC DNA]</scope>
    <source>
        <strain evidence="2 3">DY10</strain>
    </source>
</reference>
<keyword evidence="1" id="KW-0472">Membrane</keyword>
<feature type="transmembrane region" description="Helical" evidence="1">
    <location>
        <begin position="105"/>
        <end position="121"/>
    </location>
</feature>
<evidence type="ECO:0000313" key="3">
    <source>
        <dbReference type="Proteomes" id="UP000187941"/>
    </source>
</evidence>
<dbReference type="KEGG" id="smon:AWR27_10210"/>
<protein>
    <submittedName>
        <fullName evidence="2">Uncharacterized protein</fullName>
    </submittedName>
</protein>
<dbReference type="OrthoDB" id="930125at2"/>
<feature type="transmembrane region" description="Helical" evidence="1">
    <location>
        <begin position="252"/>
        <end position="272"/>
    </location>
</feature>
<feature type="transmembrane region" description="Helical" evidence="1">
    <location>
        <begin position="356"/>
        <end position="378"/>
    </location>
</feature>
<feature type="transmembrane region" description="Helical" evidence="1">
    <location>
        <begin position="12"/>
        <end position="33"/>
    </location>
</feature>
<feature type="transmembrane region" description="Helical" evidence="1">
    <location>
        <begin position="75"/>
        <end position="93"/>
    </location>
</feature>
<dbReference type="AlphaFoldDB" id="A0A1P9WWH4"/>
<organism evidence="2 3">
    <name type="scientific">Spirosoma montaniterrae</name>
    <dbReference type="NCBI Taxonomy" id="1178516"/>
    <lineage>
        <taxon>Bacteria</taxon>
        <taxon>Pseudomonadati</taxon>
        <taxon>Bacteroidota</taxon>
        <taxon>Cytophagia</taxon>
        <taxon>Cytophagales</taxon>
        <taxon>Cytophagaceae</taxon>
        <taxon>Spirosoma</taxon>
    </lineage>
</organism>
<dbReference type="EMBL" id="CP014263">
    <property type="protein sequence ID" value="AQG79668.1"/>
    <property type="molecule type" value="Genomic_DNA"/>
</dbReference>
<keyword evidence="1" id="KW-0812">Transmembrane</keyword>
<feature type="transmembrane region" description="Helical" evidence="1">
    <location>
        <begin position="45"/>
        <end position="63"/>
    </location>
</feature>
<feature type="transmembrane region" description="Helical" evidence="1">
    <location>
        <begin position="176"/>
        <end position="193"/>
    </location>
</feature>
<dbReference type="STRING" id="1178516.AWR27_10210"/>
<evidence type="ECO:0000256" key="1">
    <source>
        <dbReference type="SAM" id="Phobius"/>
    </source>
</evidence>